<protein>
    <submittedName>
        <fullName evidence="2">Uncharacterized protein</fullName>
    </submittedName>
</protein>
<keyword evidence="3" id="KW-1185">Reference proteome</keyword>
<accession>A0A5B8UI83</accession>
<dbReference type="GO" id="GO:0005886">
    <property type="term" value="C:plasma membrane"/>
    <property type="evidence" value="ECO:0007669"/>
    <property type="project" value="UniProtKB-SubCell"/>
</dbReference>
<dbReference type="Proteomes" id="UP000321204">
    <property type="component" value="Chromosome"/>
</dbReference>
<gene>
    <name evidence="2" type="ORF">FSB75_09270</name>
</gene>
<evidence type="ECO:0000313" key="3">
    <source>
        <dbReference type="Proteomes" id="UP000321204"/>
    </source>
</evidence>
<dbReference type="EMBL" id="CP042433">
    <property type="protein sequence ID" value="QEC56076.1"/>
    <property type="molecule type" value="Genomic_DNA"/>
</dbReference>
<dbReference type="RefSeq" id="WP_146786052.1">
    <property type="nucleotide sequence ID" value="NZ_BAABIO010000001.1"/>
</dbReference>
<evidence type="ECO:0000313" key="2">
    <source>
        <dbReference type="EMBL" id="QEC56076.1"/>
    </source>
</evidence>
<proteinExistence type="predicted"/>
<reference evidence="2 3" key="1">
    <citation type="journal article" date="2015" name="Int. J. Syst. Evol. Microbiol.">
        <title>Flavisolibacter ginsenosidimutans sp. nov., with ginsenoside-converting activity isolated from soil used for cultivating ginseng.</title>
        <authorList>
            <person name="Zhao Y."/>
            <person name="Liu Q."/>
            <person name="Kang M.S."/>
            <person name="Jin F."/>
            <person name="Yu H."/>
            <person name="Im W.T."/>
        </authorList>
    </citation>
    <scope>NUCLEOTIDE SEQUENCE [LARGE SCALE GENOMIC DNA]</scope>
    <source>
        <strain evidence="2 3">Gsoil 636</strain>
    </source>
</reference>
<feature type="transmembrane region" description="Helical" evidence="1">
    <location>
        <begin position="37"/>
        <end position="56"/>
    </location>
</feature>
<feature type="transmembrane region" description="Helical" evidence="1">
    <location>
        <begin position="68"/>
        <end position="88"/>
    </location>
</feature>
<name>A0A5B8UI83_9BACT</name>
<dbReference type="AlphaFoldDB" id="A0A5B8UI83"/>
<feature type="transmembrane region" description="Helical" evidence="1">
    <location>
        <begin position="7"/>
        <end position="25"/>
    </location>
</feature>
<dbReference type="OrthoDB" id="679424at2"/>
<dbReference type="KEGG" id="fgg:FSB75_09270"/>
<evidence type="ECO:0000256" key="1">
    <source>
        <dbReference type="SAM" id="Phobius"/>
    </source>
</evidence>
<keyword evidence="1" id="KW-1133">Transmembrane helix</keyword>
<organism evidence="2 3">
    <name type="scientific">Flavisolibacter ginsenosidimutans</name>
    <dbReference type="NCBI Taxonomy" id="661481"/>
    <lineage>
        <taxon>Bacteria</taxon>
        <taxon>Pseudomonadati</taxon>
        <taxon>Bacteroidota</taxon>
        <taxon>Chitinophagia</taxon>
        <taxon>Chitinophagales</taxon>
        <taxon>Chitinophagaceae</taxon>
        <taxon>Flavisolibacter</taxon>
    </lineage>
</organism>
<keyword evidence="1" id="KW-0812">Transmembrane</keyword>
<keyword evidence="1" id="KW-0472">Membrane</keyword>
<sequence length="97" mass="10962">MTNLRHPNFILGLVAIFVLVLSIGFRNNRDNNTGDVLIIISAVLMTVSWIWSIFEVQKTDTLEGGQKVVWLIAVIAIPFVGGMLYHWLHSKRNTIVD</sequence>